<feature type="region of interest" description="Disordered" evidence="3">
    <location>
        <begin position="1"/>
        <end position="22"/>
    </location>
</feature>
<gene>
    <name evidence="2" type="primary">def</name>
    <name evidence="4" type="ORF">NBRC3257_2124</name>
</gene>
<evidence type="ECO:0000256" key="1">
    <source>
        <dbReference type="ARBA" id="ARBA00010759"/>
    </source>
</evidence>
<protein>
    <recommendedName>
        <fullName evidence="2">Peptide deformylase</fullName>
        <shortName evidence="2">PDF</shortName>
        <ecNumber evidence="2">3.5.1.88</ecNumber>
    </recommendedName>
    <alternativeName>
        <fullName evidence="2">Polypeptide deformylase</fullName>
    </alternativeName>
</protein>
<comment type="catalytic activity">
    <reaction evidence="2">
        <text>N-terminal N-formyl-L-methionyl-[peptide] + H2O = N-terminal L-methionyl-[peptide] + formate</text>
        <dbReference type="Rhea" id="RHEA:24420"/>
        <dbReference type="Rhea" id="RHEA-COMP:10639"/>
        <dbReference type="Rhea" id="RHEA-COMP:10640"/>
        <dbReference type="ChEBI" id="CHEBI:15377"/>
        <dbReference type="ChEBI" id="CHEBI:15740"/>
        <dbReference type="ChEBI" id="CHEBI:49298"/>
        <dbReference type="ChEBI" id="CHEBI:64731"/>
        <dbReference type="EC" id="3.5.1.88"/>
    </reaction>
</comment>
<dbReference type="NCBIfam" id="TIGR00079">
    <property type="entry name" value="pept_deformyl"/>
    <property type="match status" value="1"/>
</dbReference>
<dbReference type="Pfam" id="PF01327">
    <property type="entry name" value="Pep_deformylase"/>
    <property type="match status" value="1"/>
</dbReference>
<keyword evidence="2" id="KW-0479">Metal-binding</keyword>
<reference evidence="4 5" key="1">
    <citation type="submission" date="2013-08" db="EMBL/GenBank/DDBJ databases">
        <title>Gluconobacter thailandicus NBRC 3257 whole genome sequence.</title>
        <authorList>
            <person name="Matsutani M."/>
            <person name="Yakushi T."/>
            <person name="Matsushita K."/>
        </authorList>
    </citation>
    <scope>NUCLEOTIDE SEQUENCE [LARGE SCALE GENOMIC DNA]</scope>
    <source>
        <strain evidence="4 5">NBRC 3257</strain>
    </source>
</reference>
<dbReference type="InterPro" id="IPR023635">
    <property type="entry name" value="Peptide_deformylase"/>
</dbReference>
<dbReference type="InterPro" id="IPR036821">
    <property type="entry name" value="Peptide_deformylase_sf"/>
</dbReference>
<keyword evidence="5" id="KW-1185">Reference proteome</keyword>
<comment type="function">
    <text evidence="2">Removes the formyl group from the N-terminal Met of newly synthesized proteins. Requires at least a dipeptide for an efficient rate of reaction. N-terminal L-methionine is a prerequisite for activity but the enzyme has broad specificity at other positions.</text>
</comment>
<feature type="binding site" evidence="2">
    <location>
        <position position="188"/>
    </location>
    <ligand>
        <name>Fe cation</name>
        <dbReference type="ChEBI" id="CHEBI:24875"/>
    </ligand>
</feature>
<feature type="binding site" evidence="2">
    <location>
        <position position="192"/>
    </location>
    <ligand>
        <name>Fe cation</name>
        <dbReference type="ChEBI" id="CHEBI:24875"/>
    </ligand>
</feature>
<dbReference type="EC" id="3.5.1.88" evidence="2"/>
<dbReference type="PIRSF" id="PIRSF004749">
    <property type="entry name" value="Pep_def"/>
    <property type="match status" value="1"/>
</dbReference>
<feature type="active site" evidence="2">
    <location>
        <position position="189"/>
    </location>
</feature>
<sequence length="223" mass="24958">MRHLTSVQDMVEHPKDASSALGNASQDWHKSLTLATSQSMSEFDFLSGIDAVPPTQILIAPAPVLRQVAREVRAEDMAFLREKLPGMFSAMYKAPGIGLAAPQVGLGMRFALVDVAEEDAPREPMVLINPEIVTDSEQMAVREEGCLSLPNQYAEVIRPESIRVRYRNLAGEIIERDAEGLLATCIQHEMDHLDGVLFVDHLSTLKRNMIMRRLAKEQKLRRR</sequence>
<dbReference type="SUPFAM" id="SSF56420">
    <property type="entry name" value="Peptide deformylase"/>
    <property type="match status" value="1"/>
</dbReference>
<organism evidence="4 5">
    <name type="scientific">Gluconobacter thailandicus NBRC 3257</name>
    <dbReference type="NCBI Taxonomy" id="1381097"/>
    <lineage>
        <taxon>Bacteria</taxon>
        <taxon>Pseudomonadati</taxon>
        <taxon>Pseudomonadota</taxon>
        <taxon>Alphaproteobacteria</taxon>
        <taxon>Acetobacterales</taxon>
        <taxon>Acetobacteraceae</taxon>
        <taxon>Gluconobacter</taxon>
    </lineage>
</organism>
<keyword evidence="2" id="KW-0408">Iron</keyword>
<keyword evidence="2" id="KW-0378">Hydrolase</keyword>
<dbReference type="Proteomes" id="UP000018209">
    <property type="component" value="Unassembled WGS sequence"/>
</dbReference>
<proteinExistence type="inferred from homology"/>
<dbReference type="Gene3D" id="3.90.45.10">
    <property type="entry name" value="Peptide deformylase"/>
    <property type="match status" value="1"/>
</dbReference>
<dbReference type="PRINTS" id="PR01576">
    <property type="entry name" value="PDEFORMYLASE"/>
</dbReference>
<dbReference type="CDD" id="cd00487">
    <property type="entry name" value="Pep_deformylase"/>
    <property type="match status" value="1"/>
</dbReference>
<name>A0ABQ0IY36_GLUTH</name>
<dbReference type="PANTHER" id="PTHR10458">
    <property type="entry name" value="PEPTIDE DEFORMYLASE"/>
    <property type="match status" value="1"/>
</dbReference>
<keyword evidence="2" id="KW-0648">Protein biosynthesis</keyword>
<dbReference type="NCBIfam" id="NF001159">
    <property type="entry name" value="PRK00150.1-3"/>
    <property type="match status" value="1"/>
</dbReference>
<comment type="similarity">
    <text evidence="1 2">Belongs to the polypeptide deformylase family.</text>
</comment>
<evidence type="ECO:0000256" key="3">
    <source>
        <dbReference type="SAM" id="MobiDB-lite"/>
    </source>
</evidence>
<dbReference type="EMBL" id="BASM01000026">
    <property type="protein sequence ID" value="GAD27125.1"/>
    <property type="molecule type" value="Genomic_DNA"/>
</dbReference>
<feature type="binding site" evidence="2">
    <location>
        <position position="146"/>
    </location>
    <ligand>
        <name>Fe cation</name>
        <dbReference type="ChEBI" id="CHEBI:24875"/>
    </ligand>
</feature>
<accession>A0ABQ0IY36</accession>
<evidence type="ECO:0000256" key="2">
    <source>
        <dbReference type="HAMAP-Rule" id="MF_00163"/>
    </source>
</evidence>
<dbReference type="PANTHER" id="PTHR10458:SF22">
    <property type="entry name" value="PEPTIDE DEFORMYLASE"/>
    <property type="match status" value="1"/>
</dbReference>
<comment type="cofactor">
    <cofactor evidence="2">
        <name>Fe(2+)</name>
        <dbReference type="ChEBI" id="CHEBI:29033"/>
    </cofactor>
    <text evidence="2">Binds 1 Fe(2+) ion.</text>
</comment>
<evidence type="ECO:0000313" key="4">
    <source>
        <dbReference type="EMBL" id="GAD27125.1"/>
    </source>
</evidence>
<dbReference type="HAMAP" id="MF_00163">
    <property type="entry name" value="Pep_deformylase"/>
    <property type="match status" value="1"/>
</dbReference>
<evidence type="ECO:0000313" key="5">
    <source>
        <dbReference type="Proteomes" id="UP000018209"/>
    </source>
</evidence>
<comment type="caution">
    <text evidence="4">The sequence shown here is derived from an EMBL/GenBank/DDBJ whole genome shotgun (WGS) entry which is preliminary data.</text>
</comment>